<dbReference type="RefSeq" id="WP_145276214.1">
    <property type="nucleotide sequence ID" value="NZ_CP036272.1"/>
</dbReference>
<organism evidence="2 3">
    <name type="scientific">Stieleria bergensis</name>
    <dbReference type="NCBI Taxonomy" id="2528025"/>
    <lineage>
        <taxon>Bacteria</taxon>
        <taxon>Pseudomonadati</taxon>
        <taxon>Planctomycetota</taxon>
        <taxon>Planctomycetia</taxon>
        <taxon>Pirellulales</taxon>
        <taxon>Pirellulaceae</taxon>
        <taxon>Stieleria</taxon>
    </lineage>
</organism>
<feature type="compositionally biased region" description="Polar residues" evidence="1">
    <location>
        <begin position="1036"/>
        <end position="1046"/>
    </location>
</feature>
<name>A0A517T0M8_9BACT</name>
<accession>A0A517T0M8</accession>
<dbReference type="EMBL" id="CP036272">
    <property type="protein sequence ID" value="QDT61861.1"/>
    <property type="molecule type" value="Genomic_DNA"/>
</dbReference>
<evidence type="ECO:0000256" key="1">
    <source>
        <dbReference type="SAM" id="MobiDB-lite"/>
    </source>
</evidence>
<reference evidence="2 3" key="1">
    <citation type="submission" date="2019-02" db="EMBL/GenBank/DDBJ databases">
        <title>Deep-cultivation of Planctomycetes and their phenomic and genomic characterization uncovers novel biology.</title>
        <authorList>
            <person name="Wiegand S."/>
            <person name="Jogler M."/>
            <person name="Boedeker C."/>
            <person name="Pinto D."/>
            <person name="Vollmers J."/>
            <person name="Rivas-Marin E."/>
            <person name="Kohn T."/>
            <person name="Peeters S.H."/>
            <person name="Heuer A."/>
            <person name="Rast P."/>
            <person name="Oberbeckmann S."/>
            <person name="Bunk B."/>
            <person name="Jeske O."/>
            <person name="Meyerdierks A."/>
            <person name="Storesund J.E."/>
            <person name="Kallscheuer N."/>
            <person name="Luecker S."/>
            <person name="Lage O.M."/>
            <person name="Pohl T."/>
            <person name="Merkel B.J."/>
            <person name="Hornburger P."/>
            <person name="Mueller R.-W."/>
            <person name="Bruemmer F."/>
            <person name="Labrenz M."/>
            <person name="Spormann A.M."/>
            <person name="Op den Camp H."/>
            <person name="Overmann J."/>
            <person name="Amann R."/>
            <person name="Jetten M.S.M."/>
            <person name="Mascher T."/>
            <person name="Medema M.H."/>
            <person name="Devos D.P."/>
            <person name="Kaster A.-K."/>
            <person name="Ovreas L."/>
            <person name="Rohde M."/>
            <person name="Galperin M.Y."/>
            <person name="Jogler C."/>
        </authorList>
    </citation>
    <scope>NUCLEOTIDE SEQUENCE [LARGE SCALE GENOMIC DNA]</scope>
    <source>
        <strain evidence="2 3">SV_7m_r</strain>
    </source>
</reference>
<dbReference type="Proteomes" id="UP000315003">
    <property type="component" value="Chromosome"/>
</dbReference>
<dbReference type="OrthoDB" id="173865at2"/>
<evidence type="ECO:0000313" key="2">
    <source>
        <dbReference type="EMBL" id="QDT61861.1"/>
    </source>
</evidence>
<keyword evidence="3" id="KW-1185">Reference proteome</keyword>
<proteinExistence type="predicted"/>
<gene>
    <name evidence="2" type="ORF">SV7mr_44020</name>
</gene>
<sequence>MFHAHDHRLRVPCTRTVSVYQRFRASVSLLTAALSLLLVTTATAEPIGFMERFALAKDREAVLAELIPGSEDHFFYHCLHHQTSGRIDLAQDVINRWSATPQFRNSSRLRAMTERQHLLTYDRAPQPSIDYFQRQLGVRTNHPSPVQKGQRRYPSVLPQDVINPEQWVRTGLRSNQQLSPLGMQLAADLFLKSKGKNVEISLKDFLKRVNGPYLKGLDQLVILEMQSRQQRDRRFGDLAAHRHLTKSELQRVGQAVKDVTDDDQYVNAVLQTLRPSADIDLSQQPGQRLQYLQQVRDYVKTLPAAYNSMKAASYYRLLEANLSEAIWDEDLFIDYLKLPRQSGLVREEVRRQSSPANLNADYSKVAILPPIRNEAPLVETYLEHFLVDAPNMERYQPYLQDSFLRRVFARTKLMSGVGNQQPYFDMLSAAERRALRDRILLTFAATNPVRYDADDRAQLQVDIKNIDKLVVRVYEMNPLAFYRANQGRLDSDVDLDGLIATHERTIEYDRPSIVRHRETVEIPEAKGRGVWVVDLVGDGRRARTIIRRGDLQTVQSETANGVEITVVDEARKPLKDAKIYVGAQEFAADKNGRILLPMVNQSVQRNAIVSAGNVAKRVNFRQPAETYRLDAGFFIDESLLQSGRLATLLVRPRLLLNDIAIDPAIVKKANVKIVAVDLDGIETTKQFDGLELDQVSEISLPFRVPARVSDLKFTLSGLVVGLSDRRQRPVSAQRSVRIAGIRKSVLTLDTMLSRNGDDYIVETRGRNGEAVPAATVAIRMETDISNNNLSQTLQSDEAGRVNLGPLKNIRRLHYGIAGQGQHTIDLSLNQQVWPGSVNLAAGQSLRLPLIDGKTEQQFRLLETTRGNGARFDRSERLKFENGFLTASELTAGDYYLVDRESGRQTPINVVAGEVRNQVVVGKVRHRQQSVQVPISIADITRQDDGGLKIQLTGDSKASRVHLIASRYLTGSSPVGALSLGMPSLRGRQLSLERCGYVSDLRLGDEYEYVLRRQYAAKYPGVMLPQPGVLLNPWETEVTSNQSQSAKSGDRPMASSAPQAEADFAAPNAARGGMRASADGSDFDYLADPGLIVANLTADDNGQITVDAELIGGMPIIQVVLTDPTTVMRRTITAKHSKVETEDLRLPNALAADKNYTFEREVTVVTPDKPLDLATLGSAQVQVYADVASVLKLYQTLINDARLGDFEVVGRWHNLSRAEKLTQYSKLASHELHLFIRMHDLDFFNEVVEPYLRNKKEKQLIDHWLLGNDLSGSTELWRYRKLSAAEQALLALRLPALRSSIRRDLAEKVDILKPDHSLDRRRIESALRANRMLGEDLEDEALAEVGDGISRFSRSARPQMLRKSASNGPEAAAFGLAMPGSRAAQSNSDSLRRRQLGREMQADKAKSESPMDRLDSAQQLAQGSFGGFAGRAMGMMGGGGAFYQPLDATKQWAESHFDRVRVVGGTPASLIPVNRFWRDLANNEVKGNDWSPTVSKYLLDSTENRHSALIALAMSGLPLQAGKVALPAHPETLYRPEHAVALITKRLRQLEAADKESSILIGQLFSQVGVTNPDDGGSVELNRFVTGQAYQGKVVVSNPTAVKQTIELFWQIPAGSIALSGGQTTDSKTVTLEPFQVSSIQYTFYFPQAGEFAQYPATVSSEDQLLAMASSKTFKVADQWEDDSVTWQSIARSGTAKEINEFLKTANLNQIQWPAVYHRLRDADVYQVITKVVGDARLPLADVWAYGFYHKDADAIGRFLSLRTDLISRVGPQLESSLLTVDAIDQTRYEHLEYAPLVRARIHRLGDEDEILNPKFMGQYSAFVTRLGYQSQMSQESKLALTYYLLLQNRIEEAINWFSEIDSKELTTDLQYNYMAGYLALHEGRYEDALEIAQPYLKHPVPRWAGRFNEMRLNVLQRSQLMDSGQLVAADAGKDNENGISQEAADLAMADRDRANSAAAADVPEAMVKVEDDQVRIDYRNTDQVEINLYGVDLELLFSKAPFARNDLQRIAMVRPTQSDTIGLPQTTGTARYAIPDSLRSKTLLVESHVGASRNTTLYYGGQLTTYVSEGFGQLQTTDATTHQPVAKAYVKVYARYPDGRVKFYKDGYTDGRGRFDYVSVSAADAAGAQRYAILVLSENKGATLHDVAAPN</sequence>
<evidence type="ECO:0000313" key="3">
    <source>
        <dbReference type="Proteomes" id="UP000315003"/>
    </source>
</evidence>
<protein>
    <submittedName>
        <fullName evidence="2">Uncharacterized protein</fullName>
    </submittedName>
</protein>
<feature type="region of interest" description="Disordered" evidence="1">
    <location>
        <begin position="1035"/>
        <end position="1058"/>
    </location>
</feature>